<organism evidence="1 2">
    <name type="scientific">Letharia columbiana</name>
    <dbReference type="NCBI Taxonomy" id="112416"/>
    <lineage>
        <taxon>Eukaryota</taxon>
        <taxon>Fungi</taxon>
        <taxon>Dikarya</taxon>
        <taxon>Ascomycota</taxon>
        <taxon>Pezizomycotina</taxon>
        <taxon>Lecanoromycetes</taxon>
        <taxon>OSLEUM clade</taxon>
        <taxon>Lecanoromycetidae</taxon>
        <taxon>Lecanorales</taxon>
        <taxon>Lecanorineae</taxon>
        <taxon>Parmeliaceae</taxon>
        <taxon>Letharia</taxon>
    </lineage>
</organism>
<proteinExistence type="predicted"/>
<name>A0A8H6L291_9LECA</name>
<dbReference type="SUPFAM" id="SSF55781">
    <property type="entry name" value="GAF domain-like"/>
    <property type="match status" value="1"/>
</dbReference>
<evidence type="ECO:0000313" key="2">
    <source>
        <dbReference type="Proteomes" id="UP000578531"/>
    </source>
</evidence>
<dbReference type="InterPro" id="IPR029016">
    <property type="entry name" value="GAF-like_dom_sf"/>
</dbReference>
<evidence type="ECO:0000313" key="1">
    <source>
        <dbReference type="EMBL" id="KAF6232779.1"/>
    </source>
</evidence>
<dbReference type="GeneID" id="59290647"/>
<protein>
    <recommendedName>
        <fullName evidence="3">GAF domain-containing protein</fullName>
    </recommendedName>
</protein>
<accession>A0A8H6L291</accession>
<reference evidence="1 2" key="1">
    <citation type="journal article" date="2020" name="Genomics">
        <title>Complete, high-quality genomes from long-read metagenomic sequencing of two wolf lichen thalli reveals enigmatic genome architecture.</title>
        <authorList>
            <person name="McKenzie S.K."/>
            <person name="Walston R.F."/>
            <person name="Allen J.L."/>
        </authorList>
    </citation>
    <scope>NUCLEOTIDE SEQUENCE [LARGE SCALE GENOMIC DNA]</scope>
    <source>
        <strain evidence="1">WasteWater2</strain>
    </source>
</reference>
<dbReference type="PROSITE" id="PS01320">
    <property type="entry name" value="UPF0067"/>
    <property type="match status" value="1"/>
</dbReference>
<dbReference type="Proteomes" id="UP000578531">
    <property type="component" value="Unassembled WGS sequence"/>
</dbReference>
<comment type="caution">
    <text evidence="1">The sequence shown here is derived from an EMBL/GenBank/DDBJ whole genome shotgun (WGS) entry which is preliminary data.</text>
</comment>
<keyword evidence="2" id="KW-1185">Reference proteome</keyword>
<dbReference type="Gene3D" id="3.30.450.40">
    <property type="match status" value="1"/>
</dbReference>
<dbReference type="AlphaFoldDB" id="A0A8H6L291"/>
<sequence length="125" mass="13334">MVHTDSSNFAHGASKREVASLFANAFSHLTGLQPGQQLLPPLARLQIPPVTLVPLRVEDVHDFPGHIACDGDSRSEIVVPILAKHGKIVAIIDVDCTEVGGFDKADEEGLGSLAQLLGDSCDWEI</sequence>
<dbReference type="RefSeq" id="XP_037162205.1">
    <property type="nucleotide sequence ID" value="XM_037310889.1"/>
</dbReference>
<dbReference type="InterPro" id="IPR000614">
    <property type="entry name" value="FRMsr_CS"/>
</dbReference>
<dbReference type="EMBL" id="JACCJC010000045">
    <property type="protein sequence ID" value="KAF6232779.1"/>
    <property type="molecule type" value="Genomic_DNA"/>
</dbReference>
<gene>
    <name evidence="1" type="ORF">HO173_008993</name>
</gene>
<dbReference type="OrthoDB" id="15735at2759"/>
<evidence type="ECO:0008006" key="3">
    <source>
        <dbReference type="Google" id="ProtNLM"/>
    </source>
</evidence>